<keyword evidence="1" id="KW-0808">Transferase</keyword>
<comment type="caution">
    <text evidence="2">The sequence shown here is derived from an EMBL/GenBank/DDBJ whole genome shotgun (WGS) entry which is preliminary data.</text>
</comment>
<dbReference type="Gene3D" id="3.40.50.2000">
    <property type="entry name" value="Glycogen Phosphorylase B"/>
    <property type="match status" value="2"/>
</dbReference>
<proteinExistence type="predicted"/>
<dbReference type="EMBL" id="JABCSC020000003">
    <property type="protein sequence ID" value="NSL55932.1"/>
    <property type="molecule type" value="Genomic_DNA"/>
</dbReference>
<dbReference type="Proteomes" id="UP000778523">
    <property type="component" value="Unassembled WGS sequence"/>
</dbReference>
<evidence type="ECO:0000313" key="3">
    <source>
        <dbReference type="Proteomes" id="UP000778523"/>
    </source>
</evidence>
<evidence type="ECO:0000313" key="2">
    <source>
        <dbReference type="EMBL" id="NSL55932.1"/>
    </source>
</evidence>
<dbReference type="PANTHER" id="PTHR46401:SF2">
    <property type="entry name" value="GLYCOSYLTRANSFERASE WBBK-RELATED"/>
    <property type="match status" value="1"/>
</dbReference>
<keyword evidence="3" id="KW-1185">Reference proteome</keyword>
<gene>
    <name evidence="2" type="ORF">HJ583_012905</name>
</gene>
<dbReference type="CDD" id="cd03809">
    <property type="entry name" value="GT4_MtfB-like"/>
    <property type="match status" value="1"/>
</dbReference>
<sequence length="356" mass="38901">MPEAREILINGRFLGRRPTGVDRFAFELLRALDDLLEEQPHPTLRFRILVPQGVSASFRHLAVETCGRRQGLQWEQLELPLAARGLPLLSLCNAAPLFKRQQIVTLHDAAPAQVPESYGRAFRLWYRCLMPWLGCIAPRVLTVSQFSARAIAAAYHVRADKIRVLAESGEHMLRVAADAGLLERRALLGRPYVLAVSSMVPHKGFATLVRAVELLGADCGFDVVIAGGTDPRIFAGASLPGFVRHVGYVTDGELRALYEHAACFVFPSYYEGFGLPAAEAMALGCPVIAANAASIPEVCGSAARYFPAGDAQALSTLLQQSLRDEAWLQAAHDRSLAQATHWRWRDAASQLLAALT</sequence>
<dbReference type="SUPFAM" id="SSF53756">
    <property type="entry name" value="UDP-Glycosyltransferase/glycogen phosphorylase"/>
    <property type="match status" value="1"/>
</dbReference>
<reference evidence="2 3" key="1">
    <citation type="submission" date="2020-06" db="EMBL/GenBank/DDBJ databases">
        <title>Draft genome of Uliginosibacterium sp. IMCC34675.</title>
        <authorList>
            <person name="Song J."/>
        </authorList>
    </citation>
    <scope>NUCLEOTIDE SEQUENCE [LARGE SCALE GENOMIC DNA]</scope>
    <source>
        <strain evidence="2 3">IMCC34675</strain>
    </source>
</reference>
<dbReference type="Pfam" id="PF13692">
    <property type="entry name" value="Glyco_trans_1_4"/>
    <property type="match status" value="1"/>
</dbReference>
<dbReference type="PANTHER" id="PTHR46401">
    <property type="entry name" value="GLYCOSYLTRANSFERASE WBBK-RELATED"/>
    <property type="match status" value="1"/>
</dbReference>
<evidence type="ECO:0000256" key="1">
    <source>
        <dbReference type="ARBA" id="ARBA00022679"/>
    </source>
</evidence>
<organism evidence="2 3">
    <name type="scientific">Uliginosibacterium aquaticum</name>
    <dbReference type="NCBI Taxonomy" id="2731212"/>
    <lineage>
        <taxon>Bacteria</taxon>
        <taxon>Pseudomonadati</taxon>
        <taxon>Pseudomonadota</taxon>
        <taxon>Betaproteobacteria</taxon>
        <taxon>Rhodocyclales</taxon>
        <taxon>Zoogloeaceae</taxon>
        <taxon>Uliginosibacterium</taxon>
    </lineage>
</organism>
<protein>
    <submittedName>
        <fullName evidence="2">Glycosyltransferase family 4 protein</fullName>
    </submittedName>
</protein>
<name>A0ABX2ILQ9_9RHOO</name>
<accession>A0ABX2ILQ9</accession>
<dbReference type="RefSeq" id="WP_170022306.1">
    <property type="nucleotide sequence ID" value="NZ_JABCSC020000003.1"/>
</dbReference>